<keyword evidence="9" id="KW-0472">Membrane</keyword>
<keyword evidence="8" id="KW-1278">Translocase</keyword>
<dbReference type="RefSeq" id="WP_344794887.1">
    <property type="nucleotide sequence ID" value="NZ_BAABAU010000001.1"/>
</dbReference>
<dbReference type="PANTHER" id="PTHR43297">
    <property type="entry name" value="OLIGOPEPTIDE TRANSPORT ATP-BINDING PROTEIN APPD"/>
    <property type="match status" value="1"/>
</dbReference>
<dbReference type="InterPro" id="IPR013563">
    <property type="entry name" value="Oligopep_ABC_C"/>
</dbReference>
<dbReference type="GO" id="GO:0005524">
    <property type="term" value="F:ATP binding"/>
    <property type="evidence" value="ECO:0007669"/>
    <property type="project" value="UniProtKB-KW"/>
</dbReference>
<evidence type="ECO:0000313" key="12">
    <source>
        <dbReference type="Proteomes" id="UP001501594"/>
    </source>
</evidence>
<dbReference type="EMBL" id="BAABAU010000001">
    <property type="protein sequence ID" value="GAA4266025.1"/>
    <property type="molecule type" value="Genomic_DNA"/>
</dbReference>
<keyword evidence="6" id="KW-0547">Nucleotide-binding</keyword>
<keyword evidence="12" id="KW-1185">Reference proteome</keyword>
<proteinExistence type="inferred from homology"/>
<evidence type="ECO:0000256" key="5">
    <source>
        <dbReference type="ARBA" id="ARBA00022519"/>
    </source>
</evidence>
<comment type="similarity">
    <text evidence="2">Belongs to the ABC transporter superfamily.</text>
</comment>
<evidence type="ECO:0000256" key="7">
    <source>
        <dbReference type="ARBA" id="ARBA00022840"/>
    </source>
</evidence>
<keyword evidence="3" id="KW-0813">Transport</keyword>
<evidence type="ECO:0000256" key="2">
    <source>
        <dbReference type="ARBA" id="ARBA00005417"/>
    </source>
</evidence>
<feature type="domain" description="ABC transporter" evidence="10">
    <location>
        <begin position="280"/>
        <end position="502"/>
    </location>
</feature>
<comment type="caution">
    <text evidence="11">The sequence shown here is derived from an EMBL/GenBank/DDBJ whole genome shotgun (WGS) entry which is preliminary data.</text>
</comment>
<dbReference type="Pfam" id="PF08352">
    <property type="entry name" value="oligo_HPY"/>
    <property type="match status" value="2"/>
</dbReference>
<dbReference type="InterPro" id="IPR017871">
    <property type="entry name" value="ABC_transporter-like_CS"/>
</dbReference>
<keyword evidence="4" id="KW-1003">Cell membrane</keyword>
<dbReference type="Pfam" id="PF00005">
    <property type="entry name" value="ABC_tran"/>
    <property type="match status" value="2"/>
</dbReference>
<accession>A0ABP8E1D5</accession>
<evidence type="ECO:0000256" key="3">
    <source>
        <dbReference type="ARBA" id="ARBA00022448"/>
    </source>
</evidence>
<dbReference type="InterPro" id="IPR003439">
    <property type="entry name" value="ABC_transporter-like_ATP-bd"/>
</dbReference>
<evidence type="ECO:0000256" key="6">
    <source>
        <dbReference type="ARBA" id="ARBA00022741"/>
    </source>
</evidence>
<gene>
    <name evidence="11" type="ORF">GCM10022256_16370</name>
</gene>
<evidence type="ECO:0000313" key="11">
    <source>
        <dbReference type="EMBL" id="GAA4266025.1"/>
    </source>
</evidence>
<comment type="subcellular location">
    <subcellularLocation>
        <location evidence="1">Cell membrane</location>
        <topology evidence="1">Peripheral membrane protein</topology>
    </subcellularLocation>
</comment>
<evidence type="ECO:0000256" key="9">
    <source>
        <dbReference type="ARBA" id="ARBA00023136"/>
    </source>
</evidence>
<protein>
    <submittedName>
        <fullName evidence="11">ABC transporter ATP-binding protein</fullName>
    </submittedName>
</protein>
<evidence type="ECO:0000256" key="1">
    <source>
        <dbReference type="ARBA" id="ARBA00004202"/>
    </source>
</evidence>
<keyword evidence="5" id="KW-0997">Cell inner membrane</keyword>
<name>A0ABP8E1D5_9MICO</name>
<dbReference type="CDD" id="cd03257">
    <property type="entry name" value="ABC_NikE_OppD_transporters"/>
    <property type="match status" value="2"/>
</dbReference>
<dbReference type="NCBIfam" id="TIGR01727">
    <property type="entry name" value="oligo_HPY"/>
    <property type="match status" value="1"/>
</dbReference>
<dbReference type="PROSITE" id="PS50893">
    <property type="entry name" value="ABC_TRANSPORTER_2"/>
    <property type="match status" value="2"/>
</dbReference>
<evidence type="ECO:0000256" key="4">
    <source>
        <dbReference type="ARBA" id="ARBA00022475"/>
    </source>
</evidence>
<dbReference type="InterPro" id="IPR003593">
    <property type="entry name" value="AAA+_ATPase"/>
</dbReference>
<dbReference type="PANTHER" id="PTHR43297:SF14">
    <property type="entry name" value="ATPASE AAA-TYPE CORE DOMAIN-CONTAINING PROTEIN"/>
    <property type="match status" value="1"/>
</dbReference>
<organism evidence="11 12">
    <name type="scientific">Frondihabitans peucedani</name>
    <dbReference type="NCBI Taxonomy" id="598626"/>
    <lineage>
        <taxon>Bacteria</taxon>
        <taxon>Bacillati</taxon>
        <taxon>Actinomycetota</taxon>
        <taxon>Actinomycetes</taxon>
        <taxon>Micrococcales</taxon>
        <taxon>Microbacteriaceae</taxon>
        <taxon>Frondihabitans</taxon>
    </lineage>
</organism>
<dbReference type="SUPFAM" id="SSF52540">
    <property type="entry name" value="P-loop containing nucleoside triphosphate hydrolases"/>
    <property type="match status" value="2"/>
</dbReference>
<dbReference type="SMART" id="SM00382">
    <property type="entry name" value="AAA"/>
    <property type="match status" value="2"/>
</dbReference>
<keyword evidence="7 11" id="KW-0067">ATP-binding</keyword>
<dbReference type="InterPro" id="IPR050388">
    <property type="entry name" value="ABC_Ni/Peptide_Import"/>
</dbReference>
<dbReference type="PROSITE" id="PS00211">
    <property type="entry name" value="ABC_TRANSPORTER_1"/>
    <property type="match status" value="2"/>
</dbReference>
<dbReference type="Proteomes" id="UP001501594">
    <property type="component" value="Unassembled WGS sequence"/>
</dbReference>
<evidence type="ECO:0000256" key="8">
    <source>
        <dbReference type="ARBA" id="ARBA00022967"/>
    </source>
</evidence>
<feature type="domain" description="ABC transporter" evidence="10">
    <location>
        <begin position="7"/>
        <end position="255"/>
    </location>
</feature>
<sequence length="569" mass="61468">MTALLSVRDLSVTYRERDSTTQAVRGITFEVGPGEAFGLVGESGSGKSTTAFAIVRFLAEGGHIEGGSVAFRGLDLTKIDDEELREVRANDIGMVYQEPARALNPTMRVGMQLAERLPPRRGGRYVADSPAVLELLERVGFSDPRSIAARYPHEMSGGQQQRIVIGMAVAREPDLLILDEATTGLDTLVEAEVLDLVDGLRRDLGTSMLMISHDLGLIASRCDRVSIMQDGVIVESGSATEVLTSPQHAYTRELVRAAPRLDTLPAGSDLTRVSPKAELVRIDGARKFYGQRPALDNVSLSIYEQEVLALIGESGSGKTTLGRAVAGLTDVDGSIEFVGKRIGQRPVQMVFQSPDATLNPRRRIGRMLARSIQLLRGTKTVAELAQQVNIDNQLLRRLPRELSGGQKQRAAIGRAFAGPSSLVVCDEPVSALDVSVQARILALLTALKTDTDVSYLFISHDLAVVRSIADRIAVLYRGRLLEVGPVDAIFAGPRHPYTDQLLRAARHQTGIVKEKIASEEKIPAGCRLSGRCPFEIDGLCATTPPPNVTLSDGHTVLCHLAPEELPTEA</sequence>
<dbReference type="Gene3D" id="3.40.50.300">
    <property type="entry name" value="P-loop containing nucleotide triphosphate hydrolases"/>
    <property type="match status" value="2"/>
</dbReference>
<dbReference type="InterPro" id="IPR027417">
    <property type="entry name" value="P-loop_NTPase"/>
</dbReference>
<evidence type="ECO:0000259" key="10">
    <source>
        <dbReference type="PROSITE" id="PS50893"/>
    </source>
</evidence>
<reference evidence="12" key="1">
    <citation type="journal article" date="2019" name="Int. J. Syst. Evol. Microbiol.">
        <title>The Global Catalogue of Microorganisms (GCM) 10K type strain sequencing project: providing services to taxonomists for standard genome sequencing and annotation.</title>
        <authorList>
            <consortium name="The Broad Institute Genomics Platform"/>
            <consortium name="The Broad Institute Genome Sequencing Center for Infectious Disease"/>
            <person name="Wu L."/>
            <person name="Ma J."/>
        </authorList>
    </citation>
    <scope>NUCLEOTIDE SEQUENCE [LARGE SCALE GENOMIC DNA]</scope>
    <source>
        <strain evidence="12">JCM 17442</strain>
    </source>
</reference>